<sequence length="145" mass="16193">MKINTLFILLISLVALSCSKSDVKQSKNPYLTNPVVSMTLNLNLPEYNPLKFPGNHIITSQGIKGIVVYCVSDDYYLAFDLTDPNHVPNSCSRMEISGIIATCPCPNEENSYYIISGQHTVEPDTKYPMQQYRAERNGNSIVISN</sequence>
<accession>A0A1M6L8E8</accession>
<dbReference type="STRING" id="797419.SAMN05216556_12110"/>
<dbReference type="Proteomes" id="UP000184172">
    <property type="component" value="Unassembled WGS sequence"/>
</dbReference>
<dbReference type="OrthoDB" id="1201186at2"/>
<evidence type="ECO:0000313" key="2">
    <source>
        <dbReference type="EMBL" id="SHJ67339.1"/>
    </source>
</evidence>
<evidence type="ECO:0000256" key="1">
    <source>
        <dbReference type="SAM" id="SignalP"/>
    </source>
</evidence>
<protein>
    <recommendedName>
        <fullName evidence="4">Ferredoxin subunit of nitrite reductase or a ring-hydroxylating dioxygenase</fullName>
    </recommendedName>
</protein>
<organism evidence="2 3">
    <name type="scientific">Aequorivita viscosa</name>
    <dbReference type="NCBI Taxonomy" id="797419"/>
    <lineage>
        <taxon>Bacteria</taxon>
        <taxon>Pseudomonadati</taxon>
        <taxon>Bacteroidota</taxon>
        <taxon>Flavobacteriia</taxon>
        <taxon>Flavobacteriales</taxon>
        <taxon>Flavobacteriaceae</taxon>
        <taxon>Aequorivita</taxon>
    </lineage>
</organism>
<reference evidence="3" key="1">
    <citation type="submission" date="2016-11" db="EMBL/GenBank/DDBJ databases">
        <authorList>
            <person name="Varghese N."/>
            <person name="Submissions S."/>
        </authorList>
    </citation>
    <scope>NUCLEOTIDE SEQUENCE [LARGE SCALE GENOMIC DNA]</scope>
    <source>
        <strain evidence="3">DSM 26349</strain>
    </source>
</reference>
<keyword evidence="1" id="KW-0732">Signal</keyword>
<feature type="chain" id="PRO_5009919154" description="Ferredoxin subunit of nitrite reductase or a ring-hydroxylating dioxygenase" evidence="1">
    <location>
        <begin position="18"/>
        <end position="145"/>
    </location>
</feature>
<gene>
    <name evidence="2" type="ORF">SAMN04487908_12257</name>
</gene>
<proteinExistence type="predicted"/>
<dbReference type="RefSeq" id="WP_073220199.1">
    <property type="nucleotide sequence ID" value="NZ_FNNS01000021.1"/>
</dbReference>
<evidence type="ECO:0008006" key="4">
    <source>
        <dbReference type="Google" id="ProtNLM"/>
    </source>
</evidence>
<name>A0A1M6L8E8_9FLAO</name>
<keyword evidence="3" id="KW-1185">Reference proteome</keyword>
<dbReference type="PROSITE" id="PS51257">
    <property type="entry name" value="PROKAR_LIPOPROTEIN"/>
    <property type="match status" value="1"/>
</dbReference>
<dbReference type="AlphaFoldDB" id="A0A1M6L8E8"/>
<feature type="signal peptide" evidence="1">
    <location>
        <begin position="1"/>
        <end position="17"/>
    </location>
</feature>
<dbReference type="EMBL" id="FQYV01000022">
    <property type="protein sequence ID" value="SHJ67339.1"/>
    <property type="molecule type" value="Genomic_DNA"/>
</dbReference>
<evidence type="ECO:0000313" key="3">
    <source>
        <dbReference type="Proteomes" id="UP000184172"/>
    </source>
</evidence>